<proteinExistence type="predicted"/>
<evidence type="ECO:0000313" key="1">
    <source>
        <dbReference type="EMBL" id="KAB8299042.1"/>
    </source>
</evidence>
<dbReference type="AlphaFoldDB" id="A0A5N6K8B6"/>
<organism evidence="1 2">
    <name type="scientific">Monilinia laxa</name>
    <name type="common">Brown rot fungus</name>
    <name type="synonym">Sclerotinia laxa</name>
    <dbReference type="NCBI Taxonomy" id="61186"/>
    <lineage>
        <taxon>Eukaryota</taxon>
        <taxon>Fungi</taxon>
        <taxon>Dikarya</taxon>
        <taxon>Ascomycota</taxon>
        <taxon>Pezizomycotina</taxon>
        <taxon>Leotiomycetes</taxon>
        <taxon>Helotiales</taxon>
        <taxon>Sclerotiniaceae</taxon>
        <taxon>Monilinia</taxon>
    </lineage>
</organism>
<dbReference type="Proteomes" id="UP000326757">
    <property type="component" value="Unassembled WGS sequence"/>
</dbReference>
<comment type="caution">
    <text evidence="1">The sequence shown here is derived from an EMBL/GenBank/DDBJ whole genome shotgun (WGS) entry which is preliminary data.</text>
</comment>
<reference evidence="1 2" key="1">
    <citation type="submission" date="2019-06" db="EMBL/GenBank/DDBJ databases">
        <title>Genome Sequence of the Brown Rot Fungal Pathogen Monilinia laxa.</title>
        <authorList>
            <person name="De Miccolis Angelini R.M."/>
            <person name="Landi L."/>
            <person name="Abate D."/>
            <person name="Pollastro S."/>
            <person name="Romanazzi G."/>
            <person name="Faretra F."/>
        </authorList>
    </citation>
    <scope>NUCLEOTIDE SEQUENCE [LARGE SCALE GENOMIC DNA]</scope>
    <source>
        <strain evidence="1 2">Mlax316</strain>
    </source>
</reference>
<protein>
    <submittedName>
        <fullName evidence="1">Uncharacterized protein</fullName>
    </submittedName>
</protein>
<evidence type="ECO:0000313" key="2">
    <source>
        <dbReference type="Proteomes" id="UP000326757"/>
    </source>
</evidence>
<keyword evidence="2" id="KW-1185">Reference proteome</keyword>
<gene>
    <name evidence="1" type="ORF">EYC80_001171</name>
</gene>
<name>A0A5N6K8B6_MONLA</name>
<sequence length="68" mass="7836">MLRRINKMGDERAPPNAEIVNFENMDLYADDDVQHCRKTGNFNQSRLFSTQIQNHIATYLYSSNIGTA</sequence>
<dbReference type="EMBL" id="VIGI01000006">
    <property type="protein sequence ID" value="KAB8299042.1"/>
    <property type="molecule type" value="Genomic_DNA"/>
</dbReference>
<accession>A0A5N6K8B6</accession>